<reference evidence="7 8" key="1">
    <citation type="journal article" date="2015" name="Geomicrobiol. J.">
        <title>Caldisalinibacter kiritimatiensis gen. nov., sp. nov., a moderately thermohalophilic thiosulfate-reducing bacterium from a hypersaline microbial mat.</title>
        <authorList>
            <person name="Ben Hania W."/>
            <person name="Joseph M."/>
            <person name="Fiebig A."/>
            <person name="Bunk B."/>
            <person name="Klenk H.-P."/>
            <person name="Fardeau M.-L."/>
            <person name="Spring S."/>
        </authorList>
    </citation>
    <scope>NUCLEOTIDE SEQUENCE [LARGE SCALE GENOMIC DNA]</scope>
    <source>
        <strain evidence="7 8">L21-TH-D2</strain>
    </source>
</reference>
<keyword evidence="3 6" id="KW-0812">Transmembrane</keyword>
<keyword evidence="2" id="KW-1003">Cell membrane</keyword>
<dbReference type="STRING" id="1304284.L21TH_0795"/>
<dbReference type="NCBIfam" id="TIGR01195">
    <property type="entry name" value="oadG_fam"/>
    <property type="match status" value="1"/>
</dbReference>
<keyword evidence="8" id="KW-1185">Reference proteome</keyword>
<organism evidence="7 8">
    <name type="scientific">Caldisalinibacter kiritimatiensis</name>
    <dbReference type="NCBI Taxonomy" id="1304284"/>
    <lineage>
        <taxon>Bacteria</taxon>
        <taxon>Bacillati</taxon>
        <taxon>Bacillota</taxon>
        <taxon>Tissierellia</taxon>
        <taxon>Tissierellales</taxon>
        <taxon>Thermohalobacteraceae</taxon>
        <taxon>Caldisalinibacter</taxon>
    </lineage>
</organism>
<keyword evidence="4 6" id="KW-1133">Transmembrane helix</keyword>
<protein>
    <submittedName>
        <fullName evidence="7">Sodium pump decarboxylase, gamma subunit</fullName>
    </submittedName>
</protein>
<evidence type="ECO:0000256" key="2">
    <source>
        <dbReference type="ARBA" id="ARBA00022475"/>
    </source>
</evidence>
<evidence type="ECO:0000256" key="6">
    <source>
        <dbReference type="SAM" id="Phobius"/>
    </source>
</evidence>
<dbReference type="OrthoDB" id="1954652at2"/>
<keyword evidence="5 6" id="KW-0472">Membrane</keyword>
<dbReference type="EMBL" id="ARZA01000078">
    <property type="protein sequence ID" value="EOD01127.1"/>
    <property type="molecule type" value="Genomic_DNA"/>
</dbReference>
<comment type="caution">
    <text evidence="7">The sequence shown here is derived from an EMBL/GenBank/DDBJ whole genome shotgun (WGS) entry which is preliminary data.</text>
</comment>
<feature type="transmembrane region" description="Helical" evidence="6">
    <location>
        <begin position="12"/>
        <end position="41"/>
    </location>
</feature>
<evidence type="ECO:0000256" key="1">
    <source>
        <dbReference type="ARBA" id="ARBA00004236"/>
    </source>
</evidence>
<evidence type="ECO:0000256" key="3">
    <source>
        <dbReference type="ARBA" id="ARBA00022692"/>
    </source>
</evidence>
<dbReference type="Proteomes" id="UP000013378">
    <property type="component" value="Unassembled WGS sequence"/>
</dbReference>
<evidence type="ECO:0000313" key="8">
    <source>
        <dbReference type="Proteomes" id="UP000013378"/>
    </source>
</evidence>
<dbReference type="GO" id="GO:0036376">
    <property type="term" value="P:sodium ion export across plasma membrane"/>
    <property type="evidence" value="ECO:0007669"/>
    <property type="project" value="InterPro"/>
</dbReference>
<dbReference type="eggNOG" id="ENOG50333CH">
    <property type="taxonomic scope" value="Bacteria"/>
</dbReference>
<dbReference type="InterPro" id="IPR005899">
    <property type="entry name" value="Na_pump_deCOase"/>
</dbReference>
<gene>
    <name evidence="7" type="ORF">L21TH_0795</name>
</gene>
<dbReference type="RefSeq" id="WP_006309676.1">
    <property type="nucleotide sequence ID" value="NZ_ARZA01000078.1"/>
</dbReference>
<dbReference type="Pfam" id="PF04277">
    <property type="entry name" value="OAD_gamma"/>
    <property type="match status" value="1"/>
</dbReference>
<evidence type="ECO:0000313" key="7">
    <source>
        <dbReference type="EMBL" id="EOD01127.1"/>
    </source>
</evidence>
<proteinExistence type="predicted"/>
<dbReference type="AlphaFoldDB" id="R1AWV2"/>
<name>R1AWV2_9FIRM</name>
<evidence type="ECO:0000256" key="4">
    <source>
        <dbReference type="ARBA" id="ARBA00022989"/>
    </source>
</evidence>
<comment type="subcellular location">
    <subcellularLocation>
        <location evidence="1">Cell membrane</location>
    </subcellularLocation>
</comment>
<accession>R1AWV2</accession>
<sequence length="122" mass="13792">MNFGDSVTLGQSLYITIFSMLIVFATLLVISYILSGFKVLFYKDNKQKVKKDTVRTNTQQKATVENKVEQDNEQDEELVAVITAAIAASLSRPATDIRIRKIKRVQQQSTPWAVAGRNEQIR</sequence>
<dbReference type="GO" id="GO:0015081">
    <property type="term" value="F:sodium ion transmembrane transporter activity"/>
    <property type="evidence" value="ECO:0007669"/>
    <property type="project" value="InterPro"/>
</dbReference>
<evidence type="ECO:0000256" key="5">
    <source>
        <dbReference type="ARBA" id="ARBA00023136"/>
    </source>
</evidence>
<dbReference type="GO" id="GO:0005886">
    <property type="term" value="C:plasma membrane"/>
    <property type="evidence" value="ECO:0007669"/>
    <property type="project" value="UniProtKB-SubCell"/>
</dbReference>